<comment type="function">
    <text evidence="1">Involved in the import of queuosine (Q) precursors, required for Q precursor salvage.</text>
</comment>
<evidence type="ECO:0000256" key="1">
    <source>
        <dbReference type="HAMAP-Rule" id="MF_02088"/>
    </source>
</evidence>
<keyword evidence="1" id="KW-1003">Cell membrane</keyword>
<evidence type="ECO:0000313" key="2">
    <source>
        <dbReference type="EMBL" id="NKE08485.1"/>
    </source>
</evidence>
<gene>
    <name evidence="2" type="ORF">GTW58_00690</name>
</gene>
<feature type="transmembrane region" description="Helical" evidence="1">
    <location>
        <begin position="67"/>
        <end position="89"/>
    </location>
</feature>
<feature type="transmembrane region" description="Helical" evidence="1">
    <location>
        <begin position="143"/>
        <end position="164"/>
    </location>
</feature>
<dbReference type="GO" id="GO:0022857">
    <property type="term" value="F:transmembrane transporter activity"/>
    <property type="evidence" value="ECO:0007669"/>
    <property type="project" value="UniProtKB-UniRule"/>
</dbReference>
<proteinExistence type="inferred from homology"/>
<comment type="similarity">
    <text evidence="1">Belongs to the vitamin uptake transporter (VUT/ECF) (TC 2.A.88) family. Q precursor transporter subfamily.</text>
</comment>
<dbReference type="GO" id="GO:0005886">
    <property type="term" value="C:plasma membrane"/>
    <property type="evidence" value="ECO:0007669"/>
    <property type="project" value="UniProtKB-SubCell"/>
</dbReference>
<feature type="transmembrane region" description="Helical" evidence="1">
    <location>
        <begin position="210"/>
        <end position="236"/>
    </location>
</feature>
<dbReference type="PANTHER" id="PTHR34300:SF2">
    <property type="entry name" value="QUEUOSINE PRECURSOR TRANSPORTER-RELATED"/>
    <property type="match status" value="1"/>
</dbReference>
<sequence length="255" mass="27378">MSQVPSESVSEPASGHAGAVAAPAHTSSNTAAARFAPRTRTAFDLFVAAYAVVLILSNIGATKGIEIGPIVTDGGFFLFPIAYVLGDVVSEVWGFRAARRAIITSFAAALFASICFWIIIALPSASFYEGQEAFVQVLGPVPLIVAGSLLGFLVGQLLNAWVLVKVKEKTREKHLWARLISSTLVGQFVDTLIFCAVAAPIIGIQTFGQFLNYVIVGYVWKCLVEVLVIPVTYAVVARLKKTEPYWDGERPEVTA</sequence>
<keyword evidence="1" id="KW-0472">Membrane</keyword>
<protein>
    <recommendedName>
        <fullName evidence="1">Probable queuosine precursor transporter</fullName>
        <shortName evidence="1">Q precursor transporter</shortName>
    </recommendedName>
</protein>
<keyword evidence="3" id="KW-1185">Reference proteome</keyword>
<dbReference type="RefSeq" id="WP_119932129.1">
    <property type="nucleotide sequence ID" value="NZ_JAAVUN010000001.1"/>
</dbReference>
<dbReference type="Pfam" id="PF02592">
    <property type="entry name" value="Vut_1"/>
    <property type="match status" value="1"/>
</dbReference>
<dbReference type="EMBL" id="JAAVUN010000001">
    <property type="protein sequence ID" value="NKE08485.1"/>
    <property type="molecule type" value="Genomic_DNA"/>
</dbReference>
<evidence type="ECO:0000313" key="3">
    <source>
        <dbReference type="Proteomes" id="UP000521379"/>
    </source>
</evidence>
<feature type="transmembrane region" description="Helical" evidence="1">
    <location>
        <begin position="101"/>
        <end position="123"/>
    </location>
</feature>
<reference evidence="2 3" key="1">
    <citation type="submission" date="2020-02" db="EMBL/GenBank/DDBJ databases">
        <authorList>
            <person name="Sun Q."/>
        </authorList>
    </citation>
    <scope>NUCLEOTIDE SEQUENCE [LARGE SCALE GENOMIC DNA]</scope>
    <source>
        <strain evidence="2 3">YIM 13062</strain>
    </source>
</reference>
<feature type="transmembrane region" description="Helical" evidence="1">
    <location>
        <begin position="176"/>
        <end position="204"/>
    </location>
</feature>
<keyword evidence="1" id="KW-1133">Transmembrane helix</keyword>
<comment type="subcellular location">
    <subcellularLocation>
        <location evidence="1">Cell membrane</location>
        <topology evidence="1">Multi-pass membrane protein</topology>
    </subcellularLocation>
</comment>
<dbReference type="InterPro" id="IPR003744">
    <property type="entry name" value="YhhQ"/>
</dbReference>
<dbReference type="AlphaFoldDB" id="A0A846TVZ4"/>
<dbReference type="NCBIfam" id="TIGR00697">
    <property type="entry name" value="queuosine precursor transporter"/>
    <property type="match status" value="1"/>
</dbReference>
<dbReference type="HAMAP" id="MF_02088">
    <property type="entry name" value="Q_prec_transport"/>
    <property type="match status" value="1"/>
</dbReference>
<comment type="caution">
    <text evidence="2">The sequence shown here is derived from an EMBL/GenBank/DDBJ whole genome shotgun (WGS) entry which is preliminary data.</text>
</comment>
<keyword evidence="1" id="KW-0812">Transmembrane</keyword>
<organism evidence="2 3">
    <name type="scientific">Kocuria subflava</name>
    <dbReference type="NCBI Taxonomy" id="1736139"/>
    <lineage>
        <taxon>Bacteria</taxon>
        <taxon>Bacillati</taxon>
        <taxon>Actinomycetota</taxon>
        <taxon>Actinomycetes</taxon>
        <taxon>Micrococcales</taxon>
        <taxon>Micrococcaceae</taxon>
        <taxon>Kocuria</taxon>
    </lineage>
</organism>
<accession>A0A846TVZ4</accession>
<feature type="transmembrane region" description="Helical" evidence="1">
    <location>
        <begin position="42"/>
        <end position="61"/>
    </location>
</feature>
<dbReference type="PANTHER" id="PTHR34300">
    <property type="entry name" value="QUEUOSINE PRECURSOR TRANSPORTER-RELATED"/>
    <property type="match status" value="1"/>
</dbReference>
<name>A0A846TVZ4_9MICC</name>
<dbReference type="Proteomes" id="UP000521379">
    <property type="component" value="Unassembled WGS sequence"/>
</dbReference>
<keyword evidence="1" id="KW-0813">Transport</keyword>